<protein>
    <submittedName>
        <fullName evidence="1">Uncharacterized protein</fullName>
    </submittedName>
</protein>
<gene>
    <name evidence="1" type="ORF">E2C01_092217</name>
</gene>
<accession>A0A5B7JQT3</accession>
<dbReference type="EMBL" id="VSRR010107927">
    <property type="protein sequence ID" value="MPC96935.1"/>
    <property type="molecule type" value="Genomic_DNA"/>
</dbReference>
<dbReference type="Proteomes" id="UP000324222">
    <property type="component" value="Unassembled WGS sequence"/>
</dbReference>
<proteinExistence type="predicted"/>
<organism evidence="1 2">
    <name type="scientific">Portunus trituberculatus</name>
    <name type="common">Swimming crab</name>
    <name type="synonym">Neptunus trituberculatus</name>
    <dbReference type="NCBI Taxonomy" id="210409"/>
    <lineage>
        <taxon>Eukaryota</taxon>
        <taxon>Metazoa</taxon>
        <taxon>Ecdysozoa</taxon>
        <taxon>Arthropoda</taxon>
        <taxon>Crustacea</taxon>
        <taxon>Multicrustacea</taxon>
        <taxon>Malacostraca</taxon>
        <taxon>Eumalacostraca</taxon>
        <taxon>Eucarida</taxon>
        <taxon>Decapoda</taxon>
        <taxon>Pleocyemata</taxon>
        <taxon>Brachyura</taxon>
        <taxon>Eubrachyura</taxon>
        <taxon>Portunoidea</taxon>
        <taxon>Portunidae</taxon>
        <taxon>Portuninae</taxon>
        <taxon>Portunus</taxon>
    </lineage>
</organism>
<evidence type="ECO:0000313" key="1">
    <source>
        <dbReference type="EMBL" id="MPC96935.1"/>
    </source>
</evidence>
<reference evidence="1 2" key="1">
    <citation type="submission" date="2019-05" db="EMBL/GenBank/DDBJ databases">
        <title>Another draft genome of Portunus trituberculatus and its Hox gene families provides insights of decapod evolution.</title>
        <authorList>
            <person name="Jeong J.-H."/>
            <person name="Song I."/>
            <person name="Kim S."/>
            <person name="Choi T."/>
            <person name="Kim D."/>
            <person name="Ryu S."/>
            <person name="Kim W."/>
        </authorList>
    </citation>
    <scope>NUCLEOTIDE SEQUENCE [LARGE SCALE GENOMIC DNA]</scope>
    <source>
        <tissue evidence="1">Muscle</tissue>
    </source>
</reference>
<evidence type="ECO:0000313" key="2">
    <source>
        <dbReference type="Proteomes" id="UP000324222"/>
    </source>
</evidence>
<sequence length="104" mass="11682">MEDVAVLQGADRDVAQKELGEVLALEIRLANRAFCPPLTSLSRHDTAVLPLFSRIPESDLVLRGFKGHIKRTDCREEKFVSVKVEASERQTKRRKCAKSPPPKV</sequence>
<comment type="caution">
    <text evidence="1">The sequence shown here is derived from an EMBL/GenBank/DDBJ whole genome shotgun (WGS) entry which is preliminary data.</text>
</comment>
<name>A0A5B7JQT3_PORTR</name>
<keyword evidence="2" id="KW-1185">Reference proteome</keyword>
<dbReference type="AlphaFoldDB" id="A0A5B7JQT3"/>